<dbReference type="PANTHER" id="PTHR43471">
    <property type="entry name" value="ABC TRANSPORTER PERMEASE"/>
    <property type="match status" value="1"/>
</dbReference>
<dbReference type="Proteomes" id="UP000445696">
    <property type="component" value="Unassembled WGS sequence"/>
</dbReference>
<keyword evidence="3" id="KW-1185">Reference proteome</keyword>
<organism evidence="2 3">
    <name type="scientific">Sneathiella chungangensis</name>
    <dbReference type="NCBI Taxonomy" id="1418234"/>
    <lineage>
        <taxon>Bacteria</taxon>
        <taxon>Pseudomonadati</taxon>
        <taxon>Pseudomonadota</taxon>
        <taxon>Alphaproteobacteria</taxon>
        <taxon>Sneathiellales</taxon>
        <taxon>Sneathiellaceae</taxon>
        <taxon>Sneathiella</taxon>
    </lineage>
</organism>
<dbReference type="PANTHER" id="PTHR43471:SF1">
    <property type="entry name" value="ABC TRANSPORTER PERMEASE PROTEIN NOSY-RELATED"/>
    <property type="match status" value="1"/>
</dbReference>
<proteinExistence type="predicted"/>
<dbReference type="GO" id="GO:0140359">
    <property type="term" value="F:ABC-type transporter activity"/>
    <property type="evidence" value="ECO:0007669"/>
    <property type="project" value="InterPro"/>
</dbReference>
<feature type="transmembrane region" description="Helical" evidence="1">
    <location>
        <begin position="20"/>
        <end position="39"/>
    </location>
</feature>
<gene>
    <name evidence="2" type="ORF">GQF03_13980</name>
</gene>
<feature type="transmembrane region" description="Helical" evidence="1">
    <location>
        <begin position="140"/>
        <end position="164"/>
    </location>
</feature>
<dbReference type="RefSeq" id="WP_161339915.1">
    <property type="nucleotide sequence ID" value="NZ_JBHSDG010000003.1"/>
</dbReference>
<feature type="transmembrane region" description="Helical" evidence="1">
    <location>
        <begin position="176"/>
        <end position="197"/>
    </location>
</feature>
<accession>A0A845MHC8</accession>
<evidence type="ECO:0000313" key="3">
    <source>
        <dbReference type="Proteomes" id="UP000445696"/>
    </source>
</evidence>
<feature type="transmembrane region" description="Helical" evidence="1">
    <location>
        <begin position="248"/>
        <end position="272"/>
    </location>
</feature>
<protein>
    <submittedName>
        <fullName evidence="2">ABC transporter permease subunit</fullName>
    </submittedName>
</protein>
<keyword evidence="1" id="KW-0812">Transmembrane</keyword>
<keyword evidence="1" id="KW-0472">Membrane</keyword>
<dbReference type="GO" id="GO:0005886">
    <property type="term" value="C:plasma membrane"/>
    <property type="evidence" value="ECO:0007669"/>
    <property type="project" value="UniProtKB-SubCell"/>
</dbReference>
<feature type="transmembrane region" description="Helical" evidence="1">
    <location>
        <begin position="51"/>
        <end position="75"/>
    </location>
</feature>
<sequence length="277" mass="29171">MGNILTLIQKEVRDGYRNKWIAVMTFLMAGFALVLALLGSAPVGTTAISPLAVTVVSLSSLGIFFIPLIALLLSYDSIVGEDERGTLILLLAYPVTRTEIALGKFLGQLLILSFAIVVGYGVALVVVAAKGEAPLEQIPWTIFLKLVVSSVMLGGVFLALGLLLSTITKDRGTSAAGAIGLWLVFVVLFDMALLGILSSGAASLIQDEAVKWIMLASPSDAYRMFNLATNADTALLSGMSGLREDQGVAGSVLLLLLGAWIVVPLSVACALFQRRTS</sequence>
<evidence type="ECO:0000256" key="1">
    <source>
        <dbReference type="SAM" id="Phobius"/>
    </source>
</evidence>
<feature type="transmembrane region" description="Helical" evidence="1">
    <location>
        <begin position="105"/>
        <end position="128"/>
    </location>
</feature>
<evidence type="ECO:0000313" key="2">
    <source>
        <dbReference type="EMBL" id="MZR23443.1"/>
    </source>
</evidence>
<dbReference type="Pfam" id="PF12679">
    <property type="entry name" value="ABC2_membrane_2"/>
    <property type="match status" value="1"/>
</dbReference>
<dbReference type="EMBL" id="WTVA01000015">
    <property type="protein sequence ID" value="MZR23443.1"/>
    <property type="molecule type" value="Genomic_DNA"/>
</dbReference>
<dbReference type="OrthoDB" id="9805862at2"/>
<name>A0A845MHC8_9PROT</name>
<reference evidence="2 3" key="1">
    <citation type="journal article" date="2014" name="Int. J. Syst. Evol. Microbiol.">
        <title>Sneathiella chungangensis sp. nov., isolated from a marine sand, and emended description of the genus Sneathiella.</title>
        <authorList>
            <person name="Siamphan C."/>
            <person name="Kim H."/>
            <person name="Lee J.S."/>
            <person name="Kim W."/>
        </authorList>
    </citation>
    <scope>NUCLEOTIDE SEQUENCE [LARGE SCALE GENOMIC DNA]</scope>
    <source>
        <strain evidence="2 3">KCTC 32476</strain>
    </source>
</reference>
<keyword evidence="1" id="KW-1133">Transmembrane helix</keyword>
<comment type="caution">
    <text evidence="2">The sequence shown here is derived from an EMBL/GenBank/DDBJ whole genome shotgun (WGS) entry which is preliminary data.</text>
</comment>
<dbReference type="AlphaFoldDB" id="A0A845MHC8"/>